<evidence type="ECO:0000313" key="3">
    <source>
        <dbReference type="Proteomes" id="UP000244855"/>
    </source>
</evidence>
<proteinExistence type="predicted"/>
<evidence type="ECO:0000256" key="1">
    <source>
        <dbReference type="SAM" id="MobiDB-lite"/>
    </source>
</evidence>
<protein>
    <submittedName>
        <fullName evidence="2">Uncharacterized protein</fullName>
    </submittedName>
</protein>
<dbReference type="EMBL" id="KZ805407">
    <property type="protein sequence ID" value="PVH98731.1"/>
    <property type="molecule type" value="Genomic_DNA"/>
</dbReference>
<dbReference type="AlphaFoldDB" id="A0A2V1DLL3"/>
<reference evidence="2 3" key="1">
    <citation type="journal article" date="2018" name="Sci. Rep.">
        <title>Comparative genomics provides insights into the lifestyle and reveals functional heterogeneity of dark septate endophytic fungi.</title>
        <authorList>
            <person name="Knapp D.G."/>
            <person name="Nemeth J.B."/>
            <person name="Barry K."/>
            <person name="Hainaut M."/>
            <person name="Henrissat B."/>
            <person name="Johnson J."/>
            <person name="Kuo A."/>
            <person name="Lim J.H.P."/>
            <person name="Lipzen A."/>
            <person name="Nolan M."/>
            <person name="Ohm R.A."/>
            <person name="Tamas L."/>
            <person name="Grigoriev I.V."/>
            <person name="Spatafora J.W."/>
            <person name="Nagy L.G."/>
            <person name="Kovacs G.M."/>
        </authorList>
    </citation>
    <scope>NUCLEOTIDE SEQUENCE [LARGE SCALE GENOMIC DNA]</scope>
    <source>
        <strain evidence="2 3">DSE2036</strain>
    </source>
</reference>
<evidence type="ECO:0000313" key="2">
    <source>
        <dbReference type="EMBL" id="PVH98731.1"/>
    </source>
</evidence>
<dbReference type="Proteomes" id="UP000244855">
    <property type="component" value="Unassembled WGS sequence"/>
</dbReference>
<organism evidence="2 3">
    <name type="scientific">Periconia macrospinosa</name>
    <dbReference type="NCBI Taxonomy" id="97972"/>
    <lineage>
        <taxon>Eukaryota</taxon>
        <taxon>Fungi</taxon>
        <taxon>Dikarya</taxon>
        <taxon>Ascomycota</taxon>
        <taxon>Pezizomycotina</taxon>
        <taxon>Dothideomycetes</taxon>
        <taxon>Pleosporomycetidae</taxon>
        <taxon>Pleosporales</taxon>
        <taxon>Massarineae</taxon>
        <taxon>Periconiaceae</taxon>
        <taxon>Periconia</taxon>
    </lineage>
</organism>
<name>A0A2V1DLL3_9PLEO</name>
<accession>A0A2V1DLL3</accession>
<gene>
    <name evidence="2" type="ORF">DM02DRAFT_615570</name>
</gene>
<keyword evidence="3" id="KW-1185">Reference proteome</keyword>
<sequence length="110" mass="11816">MALTTCTKLAEAERARARRAKAGAGQGRAGWPNFEEGRGTFPPRNARLGDHPLVTASTLPPPDQYPPNLSTSPALPPLGPFCELTHPIQLSPNFFSSFFSCILPAILPFS</sequence>
<feature type="region of interest" description="Disordered" evidence="1">
    <location>
        <begin position="15"/>
        <end position="72"/>
    </location>
</feature>